<dbReference type="SUPFAM" id="SSF53474">
    <property type="entry name" value="alpha/beta-Hydrolases"/>
    <property type="match status" value="1"/>
</dbReference>
<dbReference type="InterPro" id="IPR029058">
    <property type="entry name" value="AB_hydrolase_fold"/>
</dbReference>
<dbReference type="PANTHER" id="PTHR47751">
    <property type="entry name" value="SUPERFAMILY HYDROLASE, PUTATIVE (AFU_ORTHOLOGUE AFUA_2G16580)-RELATED"/>
    <property type="match status" value="1"/>
</dbReference>
<evidence type="ECO:0000313" key="3">
    <source>
        <dbReference type="Proteomes" id="UP001254257"/>
    </source>
</evidence>
<dbReference type="PROSITE" id="PS51318">
    <property type="entry name" value="TAT"/>
    <property type="match status" value="1"/>
</dbReference>
<dbReference type="RefSeq" id="WP_316020977.1">
    <property type="nucleotide sequence ID" value="NZ_JAWDID010000062.1"/>
</dbReference>
<comment type="caution">
    <text evidence="2">The sequence shown here is derived from an EMBL/GenBank/DDBJ whole genome shotgun (WGS) entry which is preliminary data.</text>
</comment>
<evidence type="ECO:0000313" key="2">
    <source>
        <dbReference type="EMBL" id="MDU0343239.1"/>
    </source>
</evidence>
<feature type="domain" description="Xaa-Pro dipeptidyl-peptidase-like" evidence="1">
    <location>
        <begin position="73"/>
        <end position="203"/>
    </location>
</feature>
<dbReference type="Proteomes" id="UP001254257">
    <property type="component" value="Unassembled WGS sequence"/>
</dbReference>
<keyword evidence="2" id="KW-0378">Hydrolase</keyword>
<dbReference type="GO" id="GO:0016787">
    <property type="term" value="F:hydrolase activity"/>
    <property type="evidence" value="ECO:0007669"/>
    <property type="project" value="UniProtKB-KW"/>
</dbReference>
<accession>A0ABU3SEM1</accession>
<protein>
    <submittedName>
        <fullName evidence="2">Alpha/beta hydrolase</fullName>
    </submittedName>
</protein>
<evidence type="ECO:0000259" key="1">
    <source>
        <dbReference type="Pfam" id="PF02129"/>
    </source>
</evidence>
<sequence>MSDHHPSLARRDLLALAGGTASLVIAGVQPTLAQTNSNSTSGSSMQPTQAWDKTFARSDKVDHSKVTFKNRYGITLAADLYLPKDRGSRPLPALAVSGPFGAVKEQSSGLYAQTMAERGFVTLAFDPSYTGESGGEPRNVASADINSEDFSAAVDFLGLQPNVARARIGAIGICGFSGMALTAATSDSRIKAVATASMYDMSRSMSRSYKDSYTMEQRREVIDYLSQQRWKDADAKAFALGYHEVPFDQSGNIVTGQRVLPEKLPPDPDPVLAVFFDYYRTPRGFHPRSINSATAWTATTPMSFFNFPMYANIEMISPRPILLIAGANAHSRYYSEDVYQAASDPRELLIVPDAHHVDLYDRADKIPLARLTEFFERNL</sequence>
<dbReference type="Pfam" id="PF02129">
    <property type="entry name" value="Peptidase_S15"/>
    <property type="match status" value="1"/>
</dbReference>
<dbReference type="Gene3D" id="3.40.50.1820">
    <property type="entry name" value="alpha/beta hydrolase"/>
    <property type="match status" value="1"/>
</dbReference>
<keyword evidence="3" id="KW-1185">Reference proteome</keyword>
<reference evidence="2 3" key="1">
    <citation type="submission" date="2023-09" db="EMBL/GenBank/DDBJ databases">
        <title>Whole genome shotgun sequencing (WGS) of Bosea sp. ZW T0_25, isolated from stored onions (Allium cepa).</title>
        <authorList>
            <person name="Stoll D.A."/>
            <person name="Huch M."/>
        </authorList>
    </citation>
    <scope>NUCLEOTIDE SEQUENCE [LARGE SCALE GENOMIC DNA]</scope>
    <source>
        <strain evidence="2 3">ZW T0_25</strain>
    </source>
</reference>
<name>A0ABU3SEM1_9HYPH</name>
<dbReference type="InterPro" id="IPR051411">
    <property type="entry name" value="Polyketide_trans_af380"/>
</dbReference>
<dbReference type="InterPro" id="IPR000383">
    <property type="entry name" value="Xaa-Pro-like_dom"/>
</dbReference>
<dbReference type="Gene3D" id="1.10.10.800">
    <property type="match status" value="1"/>
</dbReference>
<dbReference type="EMBL" id="JAWDID010000062">
    <property type="protein sequence ID" value="MDU0343239.1"/>
    <property type="molecule type" value="Genomic_DNA"/>
</dbReference>
<dbReference type="InterPro" id="IPR006311">
    <property type="entry name" value="TAT_signal"/>
</dbReference>
<dbReference type="PANTHER" id="PTHR47751:SF1">
    <property type="entry name" value="SUPERFAMILY HYDROLASE, PUTATIVE (AFU_ORTHOLOGUE AFUA_2G16580)-RELATED"/>
    <property type="match status" value="1"/>
</dbReference>
<gene>
    <name evidence="2" type="ORF">RKE40_25370</name>
</gene>
<organism evidence="2 3">
    <name type="scientific">Bosea rubneri</name>
    <dbReference type="NCBI Taxonomy" id="3075434"/>
    <lineage>
        <taxon>Bacteria</taxon>
        <taxon>Pseudomonadati</taxon>
        <taxon>Pseudomonadota</taxon>
        <taxon>Alphaproteobacteria</taxon>
        <taxon>Hyphomicrobiales</taxon>
        <taxon>Boseaceae</taxon>
        <taxon>Bosea</taxon>
    </lineage>
</organism>
<proteinExistence type="predicted"/>